<accession>A0A853F256</accession>
<name>A0A853F256_9GAMM</name>
<dbReference type="RefSeq" id="WP_369149972.1">
    <property type="nucleotide sequence ID" value="NZ_OZ156463.1"/>
</dbReference>
<evidence type="ECO:0000313" key="2">
    <source>
        <dbReference type="Proteomes" id="UP000568751"/>
    </source>
</evidence>
<gene>
    <name evidence="1" type="ORF">H0A76_06890</name>
</gene>
<comment type="caution">
    <text evidence="1">The sequence shown here is derived from an EMBL/GenBank/DDBJ whole genome shotgun (WGS) entry which is preliminary data.</text>
</comment>
<evidence type="ECO:0000313" key="1">
    <source>
        <dbReference type="EMBL" id="NYT27636.1"/>
    </source>
</evidence>
<reference evidence="1 2" key="1">
    <citation type="submission" date="2020-05" db="EMBL/GenBank/DDBJ databases">
        <title>Horizontal transmission and recombination maintain forever young bacterial symbiont genomes.</title>
        <authorList>
            <person name="Russell S.L."/>
            <person name="Pepper-Tunick E."/>
            <person name="Svedberg J."/>
            <person name="Byrne A."/>
            <person name="Ruelas Castillo J."/>
            <person name="Vollmers C."/>
            <person name="Beinart R.A."/>
            <person name="Corbett-Detig R."/>
        </authorList>
    </citation>
    <scope>NUCLEOTIDE SEQUENCE [LARGE SCALE GENOMIC DNA]</scope>
    <source>
        <strain evidence="1">455</strain>
    </source>
</reference>
<proteinExistence type="predicted"/>
<organism evidence="1 2">
    <name type="scientific">Candidatus Thiodubiliella endoseptemdiera</name>
    <dbReference type="NCBI Taxonomy" id="2738886"/>
    <lineage>
        <taxon>Bacteria</taxon>
        <taxon>Pseudomonadati</taxon>
        <taxon>Pseudomonadota</taxon>
        <taxon>Gammaproteobacteria</taxon>
        <taxon>Candidatus Pseudothioglobaceae</taxon>
        <taxon>Candidatus Thiodubiliella</taxon>
    </lineage>
</organism>
<protein>
    <recommendedName>
        <fullName evidence="3">DUF721 domain-containing protein</fullName>
    </recommendedName>
</protein>
<dbReference type="EMBL" id="JACCHT010000001">
    <property type="protein sequence ID" value="NYT27636.1"/>
    <property type="molecule type" value="Genomic_DNA"/>
</dbReference>
<evidence type="ECO:0008006" key="3">
    <source>
        <dbReference type="Google" id="ProtNLM"/>
    </source>
</evidence>
<sequence length="104" mass="11830">MSKKITNLADFTPKGALGQMFTHARVLNELNEQLVKHLPESFQSLSLCALNKDTATFVTNNQALVFRAQKQPDMLLNILRKIESLAQIKKVVVKVNLRPLHKYE</sequence>
<dbReference type="Proteomes" id="UP000568751">
    <property type="component" value="Unassembled WGS sequence"/>
</dbReference>
<dbReference type="AlphaFoldDB" id="A0A853F256"/>